<dbReference type="PATRIC" id="fig|79604.3.peg.1845"/>
<evidence type="ECO:0000256" key="1">
    <source>
        <dbReference type="ARBA" id="ARBA00022448"/>
    </source>
</evidence>
<dbReference type="InterPro" id="IPR017871">
    <property type="entry name" value="ABC_transporter-like_CS"/>
</dbReference>
<dbReference type="EMBL" id="FOEC01000001">
    <property type="protein sequence ID" value="SEO37505.1"/>
    <property type="molecule type" value="Genomic_DNA"/>
</dbReference>
<name>A0A172S053_9ACTN</name>
<dbReference type="Gene3D" id="3.40.50.300">
    <property type="entry name" value="P-loop containing nucleotide triphosphate hydrolases"/>
    <property type="match status" value="1"/>
</dbReference>
<dbReference type="GO" id="GO:0005524">
    <property type="term" value="F:ATP binding"/>
    <property type="evidence" value="ECO:0007669"/>
    <property type="project" value="UniProtKB-KW"/>
</dbReference>
<dbReference type="PANTHER" id="PTHR42788">
    <property type="entry name" value="TAURINE IMPORT ATP-BINDING PROTEIN-RELATED"/>
    <property type="match status" value="1"/>
</dbReference>
<dbReference type="AlphaFoldDB" id="A0A172S053"/>
<sequence>MSKRIDVSDLTVTYSGRGEAFTALDRVSFSVEPGEFVSVIGASGCGKSTLLSVLEGLLKPTSGSVSVGGQVVTGPGPERSVVFQQYSLFPWMTARGNVEFALEQARPELKRAERGAIAEEFLGKVALGEFGHRFPKELSGGQQQRVAIARALAVGGEVLLMDEPFGALDARNRAILQDLLLELWEGEAGEARKTVIFVTHDLEEAILLSDRIIMMEPGRVRAEFEVPLPRPRHRLELLGDPAYVTFRSELSQIFFQHEYQEVHSA</sequence>
<dbReference type="SUPFAM" id="SSF52540">
    <property type="entry name" value="P-loop containing nucleoside triphosphate hydrolases"/>
    <property type="match status" value="1"/>
</dbReference>
<dbReference type="InterPro" id="IPR003593">
    <property type="entry name" value="AAA+_ATPase"/>
</dbReference>
<dbReference type="PANTHER" id="PTHR42788:SF13">
    <property type="entry name" value="ALIPHATIC SULFONATES IMPORT ATP-BINDING PROTEIN SSUB"/>
    <property type="match status" value="1"/>
</dbReference>
<protein>
    <submittedName>
        <fullName evidence="5">NitT/TauT family transport system ATP-binding protein</fullName>
    </submittedName>
</protein>
<dbReference type="InterPro" id="IPR027417">
    <property type="entry name" value="P-loop_NTPase"/>
</dbReference>
<dbReference type="OrthoDB" id="8773773at2"/>
<evidence type="ECO:0000259" key="4">
    <source>
        <dbReference type="PROSITE" id="PS50893"/>
    </source>
</evidence>
<evidence type="ECO:0000256" key="2">
    <source>
        <dbReference type="ARBA" id="ARBA00022741"/>
    </source>
</evidence>
<evidence type="ECO:0000313" key="5">
    <source>
        <dbReference type="EMBL" id="SEO37505.1"/>
    </source>
</evidence>
<dbReference type="InterPro" id="IPR003439">
    <property type="entry name" value="ABC_transporter-like_ATP-bd"/>
</dbReference>
<dbReference type="RefSeq" id="WP_066664258.1">
    <property type="nucleotide sequence ID" value="NZ_CP011402.1"/>
</dbReference>
<gene>
    <name evidence="5" type="ORF">SAMN02910314_00036</name>
</gene>
<keyword evidence="3 5" id="KW-0067">ATP-binding</keyword>
<organism evidence="5 6">
    <name type="scientific">Denitrobacterium detoxificans</name>
    <dbReference type="NCBI Taxonomy" id="79604"/>
    <lineage>
        <taxon>Bacteria</taxon>
        <taxon>Bacillati</taxon>
        <taxon>Actinomycetota</taxon>
        <taxon>Coriobacteriia</taxon>
        <taxon>Eggerthellales</taxon>
        <taxon>Eggerthellaceae</taxon>
        <taxon>Denitrobacterium</taxon>
    </lineage>
</organism>
<dbReference type="KEGG" id="ddt:AAY81_09195"/>
<dbReference type="Proteomes" id="UP000182975">
    <property type="component" value="Unassembled WGS sequence"/>
</dbReference>
<feature type="domain" description="ABC transporter" evidence="4">
    <location>
        <begin position="5"/>
        <end position="242"/>
    </location>
</feature>
<evidence type="ECO:0000256" key="3">
    <source>
        <dbReference type="ARBA" id="ARBA00022840"/>
    </source>
</evidence>
<dbReference type="STRING" id="79604.AAY81_09195"/>
<dbReference type="CDD" id="cd03293">
    <property type="entry name" value="ABC_NrtD_SsuB_transporters"/>
    <property type="match status" value="1"/>
</dbReference>
<reference evidence="6" key="1">
    <citation type="submission" date="2016-10" db="EMBL/GenBank/DDBJ databases">
        <authorList>
            <person name="Varghese N."/>
        </authorList>
    </citation>
    <scope>NUCLEOTIDE SEQUENCE [LARGE SCALE GENOMIC DNA]</scope>
    <source>
        <strain evidence="6">DSM 21843</strain>
    </source>
</reference>
<keyword evidence="2" id="KW-0547">Nucleotide-binding</keyword>
<proteinExistence type="predicted"/>
<keyword evidence="6" id="KW-1185">Reference proteome</keyword>
<keyword evidence="1" id="KW-0813">Transport</keyword>
<dbReference type="GO" id="GO:0016887">
    <property type="term" value="F:ATP hydrolysis activity"/>
    <property type="evidence" value="ECO:0007669"/>
    <property type="project" value="InterPro"/>
</dbReference>
<evidence type="ECO:0000313" key="6">
    <source>
        <dbReference type="Proteomes" id="UP000182975"/>
    </source>
</evidence>
<dbReference type="Pfam" id="PF00005">
    <property type="entry name" value="ABC_tran"/>
    <property type="match status" value="1"/>
</dbReference>
<dbReference type="PROSITE" id="PS00211">
    <property type="entry name" value="ABC_TRANSPORTER_1"/>
    <property type="match status" value="1"/>
</dbReference>
<dbReference type="SMART" id="SM00382">
    <property type="entry name" value="AAA"/>
    <property type="match status" value="1"/>
</dbReference>
<accession>A0A172S053</accession>
<dbReference type="InterPro" id="IPR050166">
    <property type="entry name" value="ABC_transporter_ATP-bind"/>
</dbReference>
<dbReference type="PROSITE" id="PS50893">
    <property type="entry name" value="ABC_TRANSPORTER_2"/>
    <property type="match status" value="1"/>
</dbReference>